<dbReference type="GO" id="GO:0046872">
    <property type="term" value="F:metal ion binding"/>
    <property type="evidence" value="ECO:0007669"/>
    <property type="project" value="UniProtKB-KW"/>
</dbReference>
<keyword evidence="10" id="KW-0378">Hydrolase</keyword>
<comment type="cofactor">
    <cofactor evidence="2">
        <name>Mn(2+)</name>
        <dbReference type="ChEBI" id="CHEBI:29035"/>
    </cofactor>
</comment>
<accession>A0A383B2U0</accession>
<dbReference type="Pfam" id="PF01351">
    <property type="entry name" value="RNase_HII"/>
    <property type="match status" value="1"/>
</dbReference>
<comment type="catalytic activity">
    <reaction evidence="1">
        <text>Endonucleolytic cleavage to 5'-phosphomonoester.</text>
        <dbReference type="EC" id="3.1.26.4"/>
    </reaction>
</comment>
<name>A0A383B2U0_9ZZZZ</name>
<dbReference type="GO" id="GO:0032299">
    <property type="term" value="C:ribonuclease H2 complex"/>
    <property type="evidence" value="ECO:0007669"/>
    <property type="project" value="TreeGrafter"/>
</dbReference>
<gene>
    <name evidence="12" type="ORF">METZ01_LOCUS467058</name>
</gene>
<dbReference type="PROSITE" id="PS51975">
    <property type="entry name" value="RNASE_H_2"/>
    <property type="match status" value="1"/>
</dbReference>
<evidence type="ECO:0000256" key="5">
    <source>
        <dbReference type="ARBA" id="ARBA00012180"/>
    </source>
</evidence>
<evidence type="ECO:0000256" key="3">
    <source>
        <dbReference type="ARBA" id="ARBA00001946"/>
    </source>
</evidence>
<dbReference type="InterPro" id="IPR001352">
    <property type="entry name" value="RNase_HII/HIII"/>
</dbReference>
<keyword evidence="8" id="KW-0479">Metal-binding</keyword>
<dbReference type="Gene3D" id="3.30.420.10">
    <property type="entry name" value="Ribonuclease H-like superfamily/Ribonuclease H"/>
    <property type="match status" value="1"/>
</dbReference>
<keyword evidence="6" id="KW-0963">Cytoplasm</keyword>
<dbReference type="GO" id="GO:0043137">
    <property type="term" value="P:DNA replication, removal of RNA primer"/>
    <property type="evidence" value="ECO:0007669"/>
    <property type="project" value="TreeGrafter"/>
</dbReference>
<evidence type="ECO:0000313" key="12">
    <source>
        <dbReference type="EMBL" id="SVE14204.1"/>
    </source>
</evidence>
<evidence type="ECO:0000256" key="4">
    <source>
        <dbReference type="ARBA" id="ARBA00004496"/>
    </source>
</evidence>
<evidence type="ECO:0000256" key="8">
    <source>
        <dbReference type="ARBA" id="ARBA00022723"/>
    </source>
</evidence>
<dbReference type="GO" id="GO:0004523">
    <property type="term" value="F:RNA-DNA hybrid ribonuclease activity"/>
    <property type="evidence" value="ECO:0007669"/>
    <property type="project" value="UniProtKB-EC"/>
</dbReference>
<keyword evidence="9" id="KW-0255">Endonuclease</keyword>
<dbReference type="EMBL" id="UINC01196959">
    <property type="protein sequence ID" value="SVE14204.1"/>
    <property type="molecule type" value="Genomic_DNA"/>
</dbReference>
<dbReference type="SUPFAM" id="SSF53098">
    <property type="entry name" value="Ribonuclease H-like"/>
    <property type="match status" value="1"/>
</dbReference>
<dbReference type="InterPro" id="IPR036397">
    <property type="entry name" value="RNaseH_sf"/>
</dbReference>
<evidence type="ECO:0000256" key="6">
    <source>
        <dbReference type="ARBA" id="ARBA00022490"/>
    </source>
</evidence>
<reference evidence="12" key="1">
    <citation type="submission" date="2018-05" db="EMBL/GenBank/DDBJ databases">
        <authorList>
            <person name="Lanie J.A."/>
            <person name="Ng W.-L."/>
            <person name="Kazmierczak K.M."/>
            <person name="Andrzejewski T.M."/>
            <person name="Davidsen T.M."/>
            <person name="Wayne K.J."/>
            <person name="Tettelin H."/>
            <person name="Glass J.I."/>
            <person name="Rusch D."/>
            <person name="Podicherti R."/>
            <person name="Tsui H.-C.T."/>
            <person name="Winkler M.E."/>
        </authorList>
    </citation>
    <scope>NUCLEOTIDE SEQUENCE</scope>
</reference>
<evidence type="ECO:0000256" key="7">
    <source>
        <dbReference type="ARBA" id="ARBA00022722"/>
    </source>
</evidence>
<dbReference type="GO" id="GO:0003723">
    <property type="term" value="F:RNA binding"/>
    <property type="evidence" value="ECO:0007669"/>
    <property type="project" value="InterPro"/>
</dbReference>
<protein>
    <recommendedName>
        <fullName evidence="5">ribonuclease H</fullName>
        <ecNumber evidence="5">3.1.26.4</ecNumber>
    </recommendedName>
</protein>
<dbReference type="AlphaFoldDB" id="A0A383B2U0"/>
<keyword evidence="7" id="KW-0540">Nuclease</keyword>
<comment type="cofactor">
    <cofactor evidence="3">
        <name>Mg(2+)</name>
        <dbReference type="ChEBI" id="CHEBI:18420"/>
    </cofactor>
</comment>
<evidence type="ECO:0000256" key="1">
    <source>
        <dbReference type="ARBA" id="ARBA00000077"/>
    </source>
</evidence>
<dbReference type="PANTHER" id="PTHR10954:SF18">
    <property type="entry name" value="RIBONUCLEASE HII"/>
    <property type="match status" value="1"/>
</dbReference>
<dbReference type="GO" id="GO:0006298">
    <property type="term" value="P:mismatch repair"/>
    <property type="evidence" value="ECO:0007669"/>
    <property type="project" value="TreeGrafter"/>
</dbReference>
<comment type="subcellular location">
    <subcellularLocation>
        <location evidence="4">Cytoplasm</location>
    </subcellularLocation>
</comment>
<sequence length="145" mass="16527">MKDYLNIDDIEVGIDEAGLGCVAGSFFVAAVILPKKCPNLEHLKLWNNIKDSKKLSKKKRYELADYIKEIALDYSVVEVTNEQIDNTNILKERLKSYHNVLDKLNIIPDNILVDGDKFKPYLSPNAEFISHICIEKGDNKFRSIA</sequence>
<evidence type="ECO:0000259" key="11">
    <source>
        <dbReference type="PROSITE" id="PS51975"/>
    </source>
</evidence>
<evidence type="ECO:0000256" key="10">
    <source>
        <dbReference type="ARBA" id="ARBA00022801"/>
    </source>
</evidence>
<evidence type="ECO:0000256" key="9">
    <source>
        <dbReference type="ARBA" id="ARBA00022759"/>
    </source>
</evidence>
<feature type="domain" description="RNase H type-2" evidence="11">
    <location>
        <begin position="9"/>
        <end position="145"/>
    </location>
</feature>
<dbReference type="InterPro" id="IPR012337">
    <property type="entry name" value="RNaseH-like_sf"/>
</dbReference>
<evidence type="ECO:0000256" key="2">
    <source>
        <dbReference type="ARBA" id="ARBA00001936"/>
    </source>
</evidence>
<dbReference type="EC" id="3.1.26.4" evidence="5"/>
<dbReference type="GO" id="GO:0005737">
    <property type="term" value="C:cytoplasm"/>
    <property type="evidence" value="ECO:0007669"/>
    <property type="project" value="UniProtKB-SubCell"/>
</dbReference>
<proteinExistence type="predicted"/>
<organism evidence="12">
    <name type="scientific">marine metagenome</name>
    <dbReference type="NCBI Taxonomy" id="408172"/>
    <lineage>
        <taxon>unclassified sequences</taxon>
        <taxon>metagenomes</taxon>
        <taxon>ecological metagenomes</taxon>
    </lineage>
</organism>
<dbReference type="InterPro" id="IPR024567">
    <property type="entry name" value="RNase_HII/HIII_dom"/>
</dbReference>
<dbReference type="PANTHER" id="PTHR10954">
    <property type="entry name" value="RIBONUCLEASE H2 SUBUNIT A"/>
    <property type="match status" value="1"/>
</dbReference>
<feature type="non-terminal residue" evidence="12">
    <location>
        <position position="145"/>
    </location>
</feature>